<dbReference type="Pfam" id="PF01920">
    <property type="entry name" value="Prefoldin_2"/>
    <property type="match status" value="1"/>
</dbReference>
<protein>
    <recommendedName>
        <fullName evidence="4">Prefoldin subunit 1</fullName>
    </recommendedName>
</protein>
<dbReference type="GO" id="GO:0005737">
    <property type="term" value="C:cytoplasm"/>
    <property type="evidence" value="ECO:0007669"/>
    <property type="project" value="TreeGrafter"/>
</dbReference>
<dbReference type="EMBL" id="JH794930">
    <property type="protein sequence ID" value="ELQ69695.1"/>
    <property type="molecule type" value="Genomic_DNA"/>
</dbReference>
<sequence length="137" mass="15354">MSISNEALSKLIQEIELKSIQAQQQISMVRSQQASKQREMRLAELTRSEISSLPTETPVYEGLGKIINDKVIAVNVLIHGFKRFVLTPASDLNNKLGKQVKELGTDIENLGKRLHYLETTAKNSQSHIDQILKRGDA</sequence>
<proteinExistence type="inferred from homology"/>
<evidence type="ECO:0000313" key="3">
    <source>
        <dbReference type="EMBL" id="ELQ69695.1"/>
    </source>
</evidence>
<dbReference type="PANTHER" id="PTHR20903:SF0">
    <property type="entry name" value="PREFOLDIN SUBUNIT 1"/>
    <property type="match status" value="1"/>
</dbReference>
<evidence type="ECO:0000256" key="1">
    <source>
        <dbReference type="ARBA" id="ARBA00008045"/>
    </source>
</evidence>
<dbReference type="InterPro" id="IPR009053">
    <property type="entry name" value="Prefoldin"/>
</dbReference>
<dbReference type="GO" id="GO:0016272">
    <property type="term" value="C:prefoldin complex"/>
    <property type="evidence" value="ECO:0007669"/>
    <property type="project" value="InterPro"/>
</dbReference>
<dbReference type="SUPFAM" id="SSF46579">
    <property type="entry name" value="Prefoldin"/>
    <property type="match status" value="2"/>
</dbReference>
<dbReference type="PANTHER" id="PTHR20903">
    <property type="entry name" value="PREFOLDIN SUBUNIT 1-RELATED"/>
    <property type="match status" value="1"/>
</dbReference>
<gene>
    <name evidence="3" type="ORF">OOW_P131scaffold00130g3</name>
</gene>
<dbReference type="CDD" id="cd23164">
    <property type="entry name" value="Prefoldin_1"/>
    <property type="match status" value="1"/>
</dbReference>
<evidence type="ECO:0008006" key="4">
    <source>
        <dbReference type="Google" id="ProtNLM"/>
    </source>
</evidence>
<evidence type="ECO:0000256" key="2">
    <source>
        <dbReference type="ARBA" id="ARBA00023186"/>
    </source>
</evidence>
<name>L7JQ62_PYRO1</name>
<organism>
    <name type="scientific">Pyricularia oryzae (strain P131)</name>
    <name type="common">Rice blast fungus</name>
    <name type="synonym">Magnaporthe oryzae</name>
    <dbReference type="NCBI Taxonomy" id="1143193"/>
    <lineage>
        <taxon>Eukaryota</taxon>
        <taxon>Fungi</taxon>
        <taxon>Dikarya</taxon>
        <taxon>Ascomycota</taxon>
        <taxon>Pezizomycotina</taxon>
        <taxon>Sordariomycetes</taxon>
        <taxon>Sordariomycetidae</taxon>
        <taxon>Magnaporthales</taxon>
        <taxon>Pyriculariaceae</taxon>
        <taxon>Pyricularia</taxon>
    </lineage>
</organism>
<comment type="similarity">
    <text evidence="1">Belongs to the prefoldin subunit beta family.</text>
</comment>
<dbReference type="GO" id="GO:0051082">
    <property type="term" value="F:unfolded protein binding"/>
    <property type="evidence" value="ECO:0007669"/>
    <property type="project" value="InterPro"/>
</dbReference>
<dbReference type="GO" id="GO:0044183">
    <property type="term" value="F:protein folding chaperone"/>
    <property type="evidence" value="ECO:0007669"/>
    <property type="project" value="TreeGrafter"/>
</dbReference>
<reference evidence="3" key="1">
    <citation type="journal article" date="2012" name="PLoS Genet.">
        <title>Comparative analysis of the genomes of two field isolates of the rice blast fungus Magnaporthe oryzae.</title>
        <authorList>
            <person name="Xue M."/>
            <person name="Yang J."/>
            <person name="Li Z."/>
            <person name="Hu S."/>
            <person name="Yao N."/>
            <person name="Dean R.A."/>
            <person name="Zhao W."/>
            <person name="Shen M."/>
            <person name="Zhang H."/>
            <person name="Li C."/>
            <person name="Liu L."/>
            <person name="Cao L."/>
            <person name="Xu X."/>
            <person name="Xing Y."/>
            <person name="Hsiang T."/>
            <person name="Zhang Z."/>
            <person name="Xu J.R."/>
            <person name="Peng Y.L."/>
        </authorList>
    </citation>
    <scope>NUCLEOTIDE SEQUENCE [LARGE SCALE GENOMIC DNA]</scope>
    <source>
        <strain evidence="3">P131</strain>
    </source>
</reference>
<dbReference type="AlphaFoldDB" id="L7JQ62"/>
<dbReference type="Gene3D" id="1.10.287.370">
    <property type="match status" value="1"/>
</dbReference>
<keyword evidence="2" id="KW-0143">Chaperone</keyword>
<dbReference type="InterPro" id="IPR002777">
    <property type="entry name" value="PFD_beta-like"/>
</dbReference>
<accession>L7JQ62</accession>